<dbReference type="PROSITE" id="PS50977">
    <property type="entry name" value="HTH_TETR_2"/>
    <property type="match status" value="1"/>
</dbReference>
<evidence type="ECO:0000313" key="6">
    <source>
        <dbReference type="Proteomes" id="UP001500957"/>
    </source>
</evidence>
<protein>
    <recommendedName>
        <fullName evidence="4">HTH tetR-type domain-containing protein</fullName>
    </recommendedName>
</protein>
<keyword evidence="6" id="KW-1185">Reference proteome</keyword>
<name>A0ABN1H5V4_9ACTN</name>
<dbReference type="Pfam" id="PF00440">
    <property type="entry name" value="TetR_N"/>
    <property type="match status" value="1"/>
</dbReference>
<evidence type="ECO:0000313" key="5">
    <source>
        <dbReference type="EMBL" id="GAA0629782.1"/>
    </source>
</evidence>
<dbReference type="PANTHER" id="PTHR30055">
    <property type="entry name" value="HTH-TYPE TRANSCRIPTIONAL REGULATOR RUTR"/>
    <property type="match status" value="1"/>
</dbReference>
<dbReference type="RefSeq" id="WP_019877523.1">
    <property type="nucleotide sequence ID" value="NZ_BAAAHE010000036.1"/>
</dbReference>
<evidence type="ECO:0000256" key="2">
    <source>
        <dbReference type="PROSITE-ProRule" id="PRU00335"/>
    </source>
</evidence>
<keyword evidence="1 2" id="KW-0238">DNA-binding</keyword>
<dbReference type="SUPFAM" id="SSF46689">
    <property type="entry name" value="Homeodomain-like"/>
    <property type="match status" value="1"/>
</dbReference>
<evidence type="ECO:0000259" key="4">
    <source>
        <dbReference type="PROSITE" id="PS50977"/>
    </source>
</evidence>
<dbReference type="InterPro" id="IPR050109">
    <property type="entry name" value="HTH-type_TetR-like_transc_reg"/>
</dbReference>
<dbReference type="Gene3D" id="1.10.357.10">
    <property type="entry name" value="Tetracycline Repressor, domain 2"/>
    <property type="match status" value="1"/>
</dbReference>
<dbReference type="EMBL" id="BAAAHE010000036">
    <property type="protein sequence ID" value="GAA0629782.1"/>
    <property type="molecule type" value="Genomic_DNA"/>
</dbReference>
<accession>A0ABN1H5V4</accession>
<feature type="region of interest" description="Disordered" evidence="3">
    <location>
        <begin position="1"/>
        <end position="28"/>
    </location>
</feature>
<reference evidence="5 6" key="1">
    <citation type="journal article" date="2019" name="Int. J. Syst. Evol. Microbiol.">
        <title>The Global Catalogue of Microorganisms (GCM) 10K type strain sequencing project: providing services to taxonomists for standard genome sequencing and annotation.</title>
        <authorList>
            <consortium name="The Broad Institute Genomics Platform"/>
            <consortium name="The Broad Institute Genome Sequencing Center for Infectious Disease"/>
            <person name="Wu L."/>
            <person name="Ma J."/>
        </authorList>
    </citation>
    <scope>NUCLEOTIDE SEQUENCE [LARGE SCALE GENOMIC DNA]</scope>
    <source>
        <strain evidence="5 6">JCM 10671</strain>
    </source>
</reference>
<feature type="compositionally biased region" description="Low complexity" evidence="3">
    <location>
        <begin position="7"/>
        <end position="17"/>
    </location>
</feature>
<proteinExistence type="predicted"/>
<organism evidence="5 6">
    <name type="scientific">Sporichthya brevicatena</name>
    <dbReference type="NCBI Taxonomy" id="171442"/>
    <lineage>
        <taxon>Bacteria</taxon>
        <taxon>Bacillati</taxon>
        <taxon>Actinomycetota</taxon>
        <taxon>Actinomycetes</taxon>
        <taxon>Sporichthyales</taxon>
        <taxon>Sporichthyaceae</taxon>
        <taxon>Sporichthya</taxon>
    </lineage>
</organism>
<gene>
    <name evidence="5" type="ORF">GCM10009547_36830</name>
</gene>
<dbReference type="PRINTS" id="PR00455">
    <property type="entry name" value="HTHTETR"/>
</dbReference>
<feature type="domain" description="HTH tetR-type" evidence="4">
    <location>
        <begin position="29"/>
        <end position="89"/>
    </location>
</feature>
<dbReference type="InterPro" id="IPR001647">
    <property type="entry name" value="HTH_TetR"/>
</dbReference>
<comment type="caution">
    <text evidence="5">The sequence shown here is derived from an EMBL/GenBank/DDBJ whole genome shotgun (WGS) entry which is preliminary data.</text>
</comment>
<dbReference type="InterPro" id="IPR009057">
    <property type="entry name" value="Homeodomain-like_sf"/>
</dbReference>
<dbReference type="Proteomes" id="UP001500957">
    <property type="component" value="Unassembled WGS sequence"/>
</dbReference>
<feature type="DNA-binding region" description="H-T-H motif" evidence="2">
    <location>
        <begin position="52"/>
        <end position="71"/>
    </location>
</feature>
<evidence type="ECO:0000256" key="3">
    <source>
        <dbReference type="SAM" id="MobiDB-lite"/>
    </source>
</evidence>
<dbReference type="PANTHER" id="PTHR30055:SF226">
    <property type="entry name" value="HTH-TYPE TRANSCRIPTIONAL REGULATOR PKSA"/>
    <property type="match status" value="1"/>
</dbReference>
<evidence type="ECO:0000256" key="1">
    <source>
        <dbReference type="ARBA" id="ARBA00023125"/>
    </source>
</evidence>
<sequence length="222" mass="24220">MTDPAQAPSSGGPTDGAPGAGRRRGDRSADSRALILEAAVNCLAEKGYADTTTLAIQARAGVSRGRLLHHFPSRDALLVAAAQHLAAERLLDGERWAAGLGPESGGDRERVIAAVKRCWSTFEQPYFWAAVELWVACRTRPELRETLRPEEHRLGAAIRQTVAVMYGPKLSAHPNFPAVRDLLFTSMRGVMLTYTFDARDPAADRHLPIWIDAALTLLEVED</sequence>